<dbReference type="InterPro" id="IPR017989">
    <property type="entry name" value="Ribosome_inactivat_1/2"/>
</dbReference>
<dbReference type="GO" id="GO:0006952">
    <property type="term" value="P:defense response"/>
    <property type="evidence" value="ECO:0007669"/>
    <property type="project" value="UniProtKB-KW"/>
</dbReference>
<evidence type="ECO:0000313" key="9">
    <source>
        <dbReference type="EMBL" id="ACF41167.1"/>
    </source>
</evidence>
<dbReference type="PANTHER" id="PTHR33453:SF34">
    <property type="entry name" value="RIBOSOME-INACTIVATING PROTEIN"/>
    <property type="match status" value="1"/>
</dbReference>
<evidence type="ECO:0000256" key="8">
    <source>
        <dbReference type="SAM" id="SignalP"/>
    </source>
</evidence>
<protein>
    <recommendedName>
        <fullName evidence="7">rRNA N-glycosylase</fullName>
        <ecNumber evidence="7">3.2.2.22</ecNumber>
    </recommendedName>
</protein>
<keyword evidence="5" id="KW-1015">Disulfide bond</keyword>
<dbReference type="SMR" id="B5AFH4"/>
<dbReference type="AlphaFoldDB" id="B5AFH4"/>
<evidence type="ECO:0000256" key="7">
    <source>
        <dbReference type="RuleBase" id="RU004915"/>
    </source>
</evidence>
<comment type="similarity">
    <text evidence="7">Belongs to the ribosome-inactivating protein family.</text>
</comment>
<dbReference type="GO" id="GO:0017148">
    <property type="term" value="P:negative regulation of translation"/>
    <property type="evidence" value="ECO:0007669"/>
    <property type="project" value="UniProtKB-KW"/>
</dbReference>
<dbReference type="EC" id="3.2.2.22" evidence="7"/>
<keyword evidence="8" id="KW-0732">Signal</keyword>
<dbReference type="InterPro" id="IPR036041">
    <property type="entry name" value="Ribosome-inact_prot_sf"/>
</dbReference>
<evidence type="ECO:0000256" key="3">
    <source>
        <dbReference type="ARBA" id="ARBA00022801"/>
    </source>
</evidence>
<dbReference type="InterPro" id="IPR016138">
    <property type="entry name" value="Ribosome_inactivat_prot_sub1"/>
</dbReference>
<dbReference type="EMBL" id="EU839992">
    <property type="protein sequence ID" value="ACF41167.1"/>
    <property type="molecule type" value="mRNA"/>
</dbReference>
<dbReference type="PANTHER" id="PTHR33453">
    <property type="match status" value="1"/>
</dbReference>
<evidence type="ECO:0000256" key="6">
    <source>
        <dbReference type="ARBA" id="ARBA00023193"/>
    </source>
</evidence>
<name>B5AFH4_VOLIN</name>
<organism evidence="9">
    <name type="scientific">Volkameria inermis</name>
    <name type="common">Seaside clerodendrum</name>
    <name type="synonym">Clerodendrum inerme</name>
    <dbReference type="NCBI Taxonomy" id="49994"/>
    <lineage>
        <taxon>Eukaryota</taxon>
        <taxon>Viridiplantae</taxon>
        <taxon>Streptophyta</taxon>
        <taxon>Embryophyta</taxon>
        <taxon>Tracheophyta</taxon>
        <taxon>Spermatophyta</taxon>
        <taxon>Magnoliopsida</taxon>
        <taxon>eudicotyledons</taxon>
        <taxon>Gunneridae</taxon>
        <taxon>Pentapetalae</taxon>
        <taxon>asterids</taxon>
        <taxon>lamiids</taxon>
        <taxon>Lamiales</taxon>
        <taxon>Lamiaceae</taxon>
        <taxon>Ajugoideae</taxon>
        <taxon>Clerodendreae</taxon>
        <taxon>Volkameria</taxon>
    </lineage>
</organism>
<keyword evidence="4 7" id="KW-0611">Plant defense</keyword>
<feature type="chain" id="PRO_5002828478" description="rRNA N-glycosylase" evidence="8">
    <location>
        <begin position="25"/>
        <end position="303"/>
    </location>
</feature>
<dbReference type="FunFam" id="3.40.420.10:FF:000001">
    <property type="entry name" value="Ricin"/>
    <property type="match status" value="1"/>
</dbReference>
<dbReference type="Gene3D" id="3.40.420.10">
    <property type="entry name" value="Ricin (A subunit), domain 1"/>
    <property type="match status" value="1"/>
</dbReference>
<dbReference type="GO" id="GO:0030598">
    <property type="term" value="F:rRNA N-glycosylase activity"/>
    <property type="evidence" value="ECO:0007669"/>
    <property type="project" value="UniProtKB-EC"/>
</dbReference>
<keyword evidence="3 7" id="KW-0378">Hydrolase</keyword>
<accession>B5AFH4</accession>
<proteinExistence type="evidence at transcript level"/>
<evidence type="ECO:0000256" key="2">
    <source>
        <dbReference type="ARBA" id="ARBA00022656"/>
    </source>
</evidence>
<keyword evidence="2 7" id="KW-0800">Toxin</keyword>
<dbReference type="GO" id="GO:0090729">
    <property type="term" value="F:toxin activity"/>
    <property type="evidence" value="ECO:0007669"/>
    <property type="project" value="UniProtKB-KW"/>
</dbReference>
<dbReference type="Pfam" id="PF00161">
    <property type="entry name" value="RIP"/>
    <property type="match status" value="1"/>
</dbReference>
<evidence type="ECO:0000256" key="5">
    <source>
        <dbReference type="ARBA" id="ARBA00023157"/>
    </source>
</evidence>
<dbReference type="InterPro" id="IPR016139">
    <property type="entry name" value="Ribosome_inactivat_prot_sub2"/>
</dbReference>
<dbReference type="SUPFAM" id="SSF56371">
    <property type="entry name" value="Ribosome inactivating proteins (RIP)"/>
    <property type="match status" value="1"/>
</dbReference>
<feature type="signal peptide" evidence="8">
    <location>
        <begin position="1"/>
        <end position="24"/>
    </location>
</feature>
<sequence>MKASLVMTMVFGLWLLFMFGLARAQTPVTVLFNVGSATISSYTTFITSLRNAARDASLRCYGIPMLPPTTQQPKYVLVKLEADAKTVTLIYKRNNLYIMGYSDPFNGRCRYHIFSDFTGTERTEAINTLCPDSNNREQKDIRYESNYPSIENKAGKSRTQVELGINILKSSIGKISGVSTFTESVEAGFFLVAIQMTAEAARYKYIENLVKTNFNRNFLPDHDMIRLEETWGKISTAIHSAKNGEISPALNLNPPNEAPWWLTRVDDIKPYIALLNFNSGTCQLDLNAILTLRQLDNVTFVAA</sequence>
<reference evidence="9" key="1">
    <citation type="submission" date="2008-06" db="EMBL/GenBank/DDBJ databases">
        <title>Cloning and sequence of a systemic antiviral resistance inducing protein gene from Clerodendrum inerme Gaertn.</title>
        <authorList>
            <person name="Prasad V."/>
            <person name="Krishna S.K."/>
            <person name="Trivedi S."/>
        </authorList>
    </citation>
    <scope>NUCLEOTIDE SEQUENCE</scope>
</reference>
<evidence type="ECO:0000256" key="1">
    <source>
        <dbReference type="ARBA" id="ARBA00000237"/>
    </source>
</evidence>
<dbReference type="InterPro" id="IPR001574">
    <property type="entry name" value="Ribosome_inactivat_prot"/>
</dbReference>
<evidence type="ECO:0000256" key="4">
    <source>
        <dbReference type="ARBA" id="ARBA00022821"/>
    </source>
</evidence>
<dbReference type="Gene3D" id="4.10.470.10">
    <property type="entry name" value="Ricin (A Subunit), domain 2"/>
    <property type="match status" value="1"/>
</dbReference>
<dbReference type="PRINTS" id="PR00396">
    <property type="entry name" value="SHIGARICIN"/>
</dbReference>
<keyword evidence="6 7" id="KW-0652">Protein synthesis inhibitor</keyword>
<comment type="catalytic activity">
    <reaction evidence="1 7">
        <text>Endohydrolysis of the N-glycosidic bond at one specific adenosine on the 28S rRNA.</text>
        <dbReference type="EC" id="3.2.2.22"/>
    </reaction>
</comment>
<dbReference type="InterPro" id="IPR017988">
    <property type="entry name" value="Ribosome_inactivat_prot_CS"/>
</dbReference>
<dbReference type="PROSITE" id="PS00275">
    <property type="entry name" value="SHIGA_RICIN"/>
    <property type="match status" value="1"/>
</dbReference>